<dbReference type="RefSeq" id="XP_064666768.1">
    <property type="nucleotide sequence ID" value="XM_064809383.1"/>
</dbReference>
<reference evidence="2" key="1">
    <citation type="journal article" date="2023" name="Mol. Phylogenet. Evol.">
        <title>Genome-scale phylogeny and comparative genomics of the fungal order Sordariales.</title>
        <authorList>
            <person name="Hensen N."/>
            <person name="Bonometti L."/>
            <person name="Westerberg I."/>
            <person name="Brannstrom I.O."/>
            <person name="Guillou S."/>
            <person name="Cros-Aarteil S."/>
            <person name="Calhoun S."/>
            <person name="Haridas S."/>
            <person name="Kuo A."/>
            <person name="Mondo S."/>
            <person name="Pangilinan J."/>
            <person name="Riley R."/>
            <person name="LaButti K."/>
            <person name="Andreopoulos B."/>
            <person name="Lipzen A."/>
            <person name="Chen C."/>
            <person name="Yan M."/>
            <person name="Daum C."/>
            <person name="Ng V."/>
            <person name="Clum A."/>
            <person name="Steindorff A."/>
            <person name="Ohm R.A."/>
            <person name="Martin F."/>
            <person name="Silar P."/>
            <person name="Natvig D.O."/>
            <person name="Lalanne C."/>
            <person name="Gautier V."/>
            <person name="Ament-Velasquez S.L."/>
            <person name="Kruys A."/>
            <person name="Hutchinson M.I."/>
            <person name="Powell A.J."/>
            <person name="Barry K."/>
            <person name="Miller A.N."/>
            <person name="Grigoriev I.V."/>
            <person name="Debuchy R."/>
            <person name="Gladieux P."/>
            <person name="Hiltunen Thoren M."/>
            <person name="Johannesson H."/>
        </authorList>
    </citation>
    <scope>NUCLEOTIDE SEQUENCE</scope>
    <source>
        <strain evidence="2">CBS 508.74</strain>
    </source>
</reference>
<keyword evidence="3" id="KW-1185">Reference proteome</keyword>
<proteinExistence type="predicted"/>
<dbReference type="Proteomes" id="UP001302812">
    <property type="component" value="Unassembled WGS sequence"/>
</dbReference>
<evidence type="ECO:0000256" key="1">
    <source>
        <dbReference type="SAM" id="MobiDB-lite"/>
    </source>
</evidence>
<protein>
    <submittedName>
        <fullName evidence="2">Uncharacterized protein</fullName>
    </submittedName>
</protein>
<dbReference type="EMBL" id="MU853358">
    <property type="protein sequence ID" value="KAK4109198.1"/>
    <property type="molecule type" value="Genomic_DNA"/>
</dbReference>
<evidence type="ECO:0000313" key="3">
    <source>
        <dbReference type="Proteomes" id="UP001302812"/>
    </source>
</evidence>
<name>A0AAN6T8Z2_9PEZI</name>
<dbReference type="GeneID" id="89933507"/>
<gene>
    <name evidence="2" type="ORF">N656DRAFT_361202</name>
</gene>
<dbReference type="AlphaFoldDB" id="A0AAN6T8Z2"/>
<organism evidence="2 3">
    <name type="scientific">Canariomyces notabilis</name>
    <dbReference type="NCBI Taxonomy" id="2074819"/>
    <lineage>
        <taxon>Eukaryota</taxon>
        <taxon>Fungi</taxon>
        <taxon>Dikarya</taxon>
        <taxon>Ascomycota</taxon>
        <taxon>Pezizomycotina</taxon>
        <taxon>Sordariomycetes</taxon>
        <taxon>Sordariomycetidae</taxon>
        <taxon>Sordariales</taxon>
        <taxon>Chaetomiaceae</taxon>
        <taxon>Canariomyces</taxon>
    </lineage>
</organism>
<sequence>MLGLPPLKTKLRSSKIRVACKEKAKLAATKGEVCACPHADAATSAIAFTQGPFIPSITRLAAPVRRRIEWEPYTFPESTNIVDIVDITTIEPLSAQRPGATAEGPTDERQSEKKRRITSQPLYAQFASSKLTADMESLMADSSRAGRTSQFRG</sequence>
<comment type="caution">
    <text evidence="2">The sequence shown here is derived from an EMBL/GenBank/DDBJ whole genome shotgun (WGS) entry which is preliminary data.</text>
</comment>
<accession>A0AAN6T8Z2</accession>
<feature type="region of interest" description="Disordered" evidence="1">
    <location>
        <begin position="93"/>
        <end position="120"/>
    </location>
</feature>
<reference evidence="2" key="2">
    <citation type="submission" date="2023-05" db="EMBL/GenBank/DDBJ databases">
        <authorList>
            <consortium name="Lawrence Berkeley National Laboratory"/>
            <person name="Steindorff A."/>
            <person name="Hensen N."/>
            <person name="Bonometti L."/>
            <person name="Westerberg I."/>
            <person name="Brannstrom I.O."/>
            <person name="Guillou S."/>
            <person name="Cros-Aarteil S."/>
            <person name="Calhoun S."/>
            <person name="Haridas S."/>
            <person name="Kuo A."/>
            <person name="Mondo S."/>
            <person name="Pangilinan J."/>
            <person name="Riley R."/>
            <person name="Labutti K."/>
            <person name="Andreopoulos B."/>
            <person name="Lipzen A."/>
            <person name="Chen C."/>
            <person name="Yanf M."/>
            <person name="Daum C."/>
            <person name="Ng V."/>
            <person name="Clum A."/>
            <person name="Ohm R."/>
            <person name="Martin F."/>
            <person name="Silar P."/>
            <person name="Natvig D."/>
            <person name="Lalanne C."/>
            <person name="Gautier V."/>
            <person name="Ament-Velasquez S.L."/>
            <person name="Kruys A."/>
            <person name="Hutchinson M.I."/>
            <person name="Powell A.J."/>
            <person name="Barry K."/>
            <person name="Miller A.N."/>
            <person name="Grigoriev I.V."/>
            <person name="Debuchy R."/>
            <person name="Gladieux P."/>
            <person name="Thoren M.H."/>
            <person name="Johannesson H."/>
        </authorList>
    </citation>
    <scope>NUCLEOTIDE SEQUENCE</scope>
    <source>
        <strain evidence="2">CBS 508.74</strain>
    </source>
</reference>
<evidence type="ECO:0000313" key="2">
    <source>
        <dbReference type="EMBL" id="KAK4109198.1"/>
    </source>
</evidence>